<accession>A0A814I3Z9</accession>
<keyword evidence="1" id="KW-0812">Transmembrane</keyword>
<dbReference type="Gene3D" id="3.90.228.10">
    <property type="match status" value="1"/>
</dbReference>
<evidence type="ECO:0008006" key="5">
    <source>
        <dbReference type="Google" id="ProtNLM"/>
    </source>
</evidence>
<dbReference type="EMBL" id="CAJOBC010003549">
    <property type="protein sequence ID" value="CAF3789308.1"/>
    <property type="molecule type" value="Genomic_DNA"/>
</dbReference>
<dbReference type="AlphaFoldDB" id="A0A814I3Z9"/>
<feature type="transmembrane region" description="Helical" evidence="1">
    <location>
        <begin position="184"/>
        <end position="205"/>
    </location>
</feature>
<organism evidence="2 4">
    <name type="scientific">Didymodactylos carnosus</name>
    <dbReference type="NCBI Taxonomy" id="1234261"/>
    <lineage>
        <taxon>Eukaryota</taxon>
        <taxon>Metazoa</taxon>
        <taxon>Spiralia</taxon>
        <taxon>Gnathifera</taxon>
        <taxon>Rotifera</taxon>
        <taxon>Eurotatoria</taxon>
        <taxon>Bdelloidea</taxon>
        <taxon>Philodinida</taxon>
        <taxon>Philodinidae</taxon>
        <taxon>Didymodactylos</taxon>
    </lineage>
</organism>
<dbReference type="SUPFAM" id="SSF56399">
    <property type="entry name" value="ADP-ribosylation"/>
    <property type="match status" value="1"/>
</dbReference>
<sequence length="429" mass="50178">MTFLTLTIVKIQSTTSFYTMSQTKQNKILLKNDSQRHRVLVLFHLIDGLTFLIRFIILCMDLSAITNNTKNHLNDSLRYLLPILVLELLSSFILFLVDSLYLILKYLGGIFYEKTDSDDICNERKYLWPLATLICFKKVDCYYDYPKLIILTRIYILIGCWLLRFISFCLACACDNQYFPRGVAYAVITSLSLVLSVFTIFFEYLHYKRLWNYHLQDDYEIKYNKAHLCFLPYSVISDQRTTEWHSPQCRRGSNCQSKSLVHILVYHSSRDTAYLISTDVKGFKPGSKGMLGEGIYFATSINHTETKAHYFGAYICVKVNLGRIYRTNVRRLVLTPELKKHYDTVYFKHSQGLDEFCVLNPKQVLSWIITVNQDLDVTSKFEPCVDNIAAQWATKRTLGQKVDFIYLEIQIVQNVALEILYRMVYKRLL</sequence>
<name>A0A814I3Z9_9BILA</name>
<dbReference type="EMBL" id="CAJNOQ010003549">
    <property type="protein sequence ID" value="CAF1017844.1"/>
    <property type="molecule type" value="Genomic_DNA"/>
</dbReference>
<evidence type="ECO:0000313" key="4">
    <source>
        <dbReference type="Proteomes" id="UP000663829"/>
    </source>
</evidence>
<keyword evidence="1" id="KW-0472">Membrane</keyword>
<evidence type="ECO:0000256" key="1">
    <source>
        <dbReference type="SAM" id="Phobius"/>
    </source>
</evidence>
<feature type="transmembrane region" description="Helical" evidence="1">
    <location>
        <begin position="154"/>
        <end position="178"/>
    </location>
</feature>
<protein>
    <recommendedName>
        <fullName evidence="5">PARP catalytic domain-containing protein</fullName>
    </recommendedName>
</protein>
<reference evidence="2" key="1">
    <citation type="submission" date="2021-02" db="EMBL/GenBank/DDBJ databases">
        <authorList>
            <person name="Nowell W R."/>
        </authorList>
    </citation>
    <scope>NUCLEOTIDE SEQUENCE</scope>
</reference>
<comment type="caution">
    <text evidence="2">The sequence shown here is derived from an EMBL/GenBank/DDBJ whole genome shotgun (WGS) entry which is preliminary data.</text>
</comment>
<gene>
    <name evidence="2" type="ORF">GPM918_LOCUS14616</name>
    <name evidence="3" type="ORF">SRO942_LOCUS14616</name>
</gene>
<evidence type="ECO:0000313" key="2">
    <source>
        <dbReference type="EMBL" id="CAF1017844.1"/>
    </source>
</evidence>
<dbReference type="Proteomes" id="UP000681722">
    <property type="component" value="Unassembled WGS sequence"/>
</dbReference>
<keyword evidence="1" id="KW-1133">Transmembrane helix</keyword>
<proteinExistence type="predicted"/>
<feature type="transmembrane region" description="Helical" evidence="1">
    <location>
        <begin position="39"/>
        <end position="57"/>
    </location>
</feature>
<evidence type="ECO:0000313" key="3">
    <source>
        <dbReference type="EMBL" id="CAF3789308.1"/>
    </source>
</evidence>
<keyword evidence="4" id="KW-1185">Reference proteome</keyword>
<dbReference type="Proteomes" id="UP000663829">
    <property type="component" value="Unassembled WGS sequence"/>
</dbReference>
<feature type="transmembrane region" description="Helical" evidence="1">
    <location>
        <begin position="77"/>
        <end position="104"/>
    </location>
</feature>